<feature type="signal peptide" evidence="1">
    <location>
        <begin position="1"/>
        <end position="17"/>
    </location>
</feature>
<protein>
    <recommendedName>
        <fullName evidence="4">Secreted protein</fullName>
    </recommendedName>
</protein>
<keyword evidence="1" id="KW-0732">Signal</keyword>
<dbReference type="VEuPathDB" id="FungiDB:BD410DRAFT_585944"/>
<accession>A0A4Y7PPG8</accession>
<evidence type="ECO:0000313" key="2">
    <source>
        <dbReference type="EMBL" id="TDL17018.1"/>
    </source>
</evidence>
<sequence length="108" mass="12130">MLSRMLGFCLASYLCNADQSSSKSLVASLHTSPHLPWKELRSTVVSCPACLFNRQATSCRPLWGHLLNRLGLYFRRVRHLTILSSSFDVSLSYMLLSFIAISGDPHRS</sequence>
<feature type="chain" id="PRO_5021498095" description="Secreted protein" evidence="1">
    <location>
        <begin position="18"/>
        <end position="108"/>
    </location>
</feature>
<evidence type="ECO:0008006" key="4">
    <source>
        <dbReference type="Google" id="ProtNLM"/>
    </source>
</evidence>
<dbReference type="AlphaFoldDB" id="A0A4Y7PPG8"/>
<evidence type="ECO:0000313" key="3">
    <source>
        <dbReference type="Proteomes" id="UP000294933"/>
    </source>
</evidence>
<reference evidence="2 3" key="1">
    <citation type="submission" date="2018-06" db="EMBL/GenBank/DDBJ databases">
        <title>A transcriptomic atlas of mushroom development highlights an independent origin of complex multicellularity.</title>
        <authorList>
            <consortium name="DOE Joint Genome Institute"/>
            <person name="Krizsan K."/>
            <person name="Almasi E."/>
            <person name="Merenyi Z."/>
            <person name="Sahu N."/>
            <person name="Viragh M."/>
            <person name="Koszo T."/>
            <person name="Mondo S."/>
            <person name="Kiss B."/>
            <person name="Balint B."/>
            <person name="Kues U."/>
            <person name="Barry K."/>
            <person name="Hegedus J.C."/>
            <person name="Henrissat B."/>
            <person name="Johnson J."/>
            <person name="Lipzen A."/>
            <person name="Ohm R."/>
            <person name="Nagy I."/>
            <person name="Pangilinan J."/>
            <person name="Yan J."/>
            <person name="Xiong Y."/>
            <person name="Grigoriev I.V."/>
            <person name="Hibbett D.S."/>
            <person name="Nagy L.G."/>
        </authorList>
    </citation>
    <scope>NUCLEOTIDE SEQUENCE [LARGE SCALE GENOMIC DNA]</scope>
    <source>
        <strain evidence="2 3">SZMC22713</strain>
    </source>
</reference>
<dbReference type="Proteomes" id="UP000294933">
    <property type="component" value="Unassembled WGS sequence"/>
</dbReference>
<dbReference type="EMBL" id="ML170230">
    <property type="protein sequence ID" value="TDL17018.1"/>
    <property type="molecule type" value="Genomic_DNA"/>
</dbReference>
<evidence type="ECO:0000256" key="1">
    <source>
        <dbReference type="SAM" id="SignalP"/>
    </source>
</evidence>
<keyword evidence="3" id="KW-1185">Reference proteome</keyword>
<name>A0A4Y7PPG8_9AGAM</name>
<organism evidence="2 3">
    <name type="scientific">Rickenella mellea</name>
    <dbReference type="NCBI Taxonomy" id="50990"/>
    <lineage>
        <taxon>Eukaryota</taxon>
        <taxon>Fungi</taxon>
        <taxon>Dikarya</taxon>
        <taxon>Basidiomycota</taxon>
        <taxon>Agaricomycotina</taxon>
        <taxon>Agaricomycetes</taxon>
        <taxon>Hymenochaetales</taxon>
        <taxon>Rickenellaceae</taxon>
        <taxon>Rickenella</taxon>
    </lineage>
</organism>
<proteinExistence type="predicted"/>
<gene>
    <name evidence="2" type="ORF">BD410DRAFT_585944</name>
</gene>